<feature type="region of interest" description="Disordered" evidence="1">
    <location>
        <begin position="15"/>
        <end position="126"/>
    </location>
</feature>
<reference evidence="3" key="1">
    <citation type="journal article" date="2019" name="Int. J. Syst. Evol. Microbiol.">
        <title>The Global Catalogue of Microorganisms (GCM) 10K type strain sequencing project: providing services to taxonomists for standard genome sequencing and annotation.</title>
        <authorList>
            <consortium name="The Broad Institute Genomics Platform"/>
            <consortium name="The Broad Institute Genome Sequencing Center for Infectious Disease"/>
            <person name="Wu L."/>
            <person name="Ma J."/>
        </authorList>
    </citation>
    <scope>NUCLEOTIDE SEQUENCE [LARGE SCALE GENOMIC DNA]</scope>
    <source>
        <strain evidence="3">JCM 9091</strain>
    </source>
</reference>
<proteinExistence type="predicted"/>
<accession>A0ABP6LKA7</accession>
<name>A0ABP6LKA7_9ACTN</name>
<dbReference type="Proteomes" id="UP001501532">
    <property type="component" value="Unassembled WGS sequence"/>
</dbReference>
<feature type="compositionally biased region" description="Basic residues" evidence="1">
    <location>
        <begin position="108"/>
        <end position="121"/>
    </location>
</feature>
<protein>
    <submittedName>
        <fullName evidence="2">Uncharacterized protein</fullName>
    </submittedName>
</protein>
<organism evidence="2 3">
    <name type="scientific">Streptomyces glomeratus</name>
    <dbReference type="NCBI Taxonomy" id="284452"/>
    <lineage>
        <taxon>Bacteria</taxon>
        <taxon>Bacillati</taxon>
        <taxon>Actinomycetota</taxon>
        <taxon>Actinomycetes</taxon>
        <taxon>Kitasatosporales</taxon>
        <taxon>Streptomycetaceae</taxon>
        <taxon>Streptomyces</taxon>
    </lineage>
</organism>
<gene>
    <name evidence="2" type="ORF">GCM10010448_31030</name>
</gene>
<comment type="caution">
    <text evidence="2">The sequence shown here is derived from an EMBL/GenBank/DDBJ whole genome shotgun (WGS) entry which is preliminary data.</text>
</comment>
<dbReference type="EMBL" id="BAAAUF010000020">
    <property type="protein sequence ID" value="GAA3045885.1"/>
    <property type="molecule type" value="Genomic_DNA"/>
</dbReference>
<evidence type="ECO:0000313" key="3">
    <source>
        <dbReference type="Proteomes" id="UP001501532"/>
    </source>
</evidence>
<sequence length="155" mass="16279">MEVAGAVAVVAGGFGGKVVGSTEPEGNVDGGEEPPVVPVPVGVPGAWDWVGDTAGDEVLGAGEDDELVPGRVRGPWGRSTAGPFGSRNKPAVSPATRRTEPPATVAARSRRRARTPSRRRSRCSDAKGMYSWESRIIRANSCSKWSMDSLIPPDR</sequence>
<evidence type="ECO:0000313" key="2">
    <source>
        <dbReference type="EMBL" id="GAA3045885.1"/>
    </source>
</evidence>
<evidence type="ECO:0000256" key="1">
    <source>
        <dbReference type="SAM" id="MobiDB-lite"/>
    </source>
</evidence>
<keyword evidence="3" id="KW-1185">Reference proteome</keyword>